<dbReference type="Proteomes" id="UP001050691">
    <property type="component" value="Unassembled WGS sequence"/>
</dbReference>
<dbReference type="Pfam" id="PF06979">
    <property type="entry name" value="TMEM70"/>
    <property type="match status" value="1"/>
</dbReference>
<dbReference type="EMBL" id="BPWL01000003">
    <property type="protein sequence ID" value="GJJ08606.1"/>
    <property type="molecule type" value="Genomic_DNA"/>
</dbReference>
<proteinExistence type="predicted"/>
<feature type="transmembrane region" description="Helical" evidence="1">
    <location>
        <begin position="92"/>
        <end position="116"/>
    </location>
</feature>
<evidence type="ECO:0000313" key="3">
    <source>
        <dbReference type="Proteomes" id="UP001050691"/>
    </source>
</evidence>
<feature type="transmembrane region" description="Helical" evidence="1">
    <location>
        <begin position="67"/>
        <end position="86"/>
    </location>
</feature>
<dbReference type="InterPro" id="IPR045325">
    <property type="entry name" value="TMEM70/TMEM186/TMEM223"/>
</dbReference>
<dbReference type="PANTHER" id="PTHR13281">
    <property type="entry name" value="TRANSMEMBRANE PROTEIN 70, MITOCHONDRIAL"/>
    <property type="match status" value="1"/>
</dbReference>
<keyword evidence="3" id="KW-1185">Reference proteome</keyword>
<dbReference type="GO" id="GO:0033615">
    <property type="term" value="P:mitochondrial proton-transporting ATP synthase complex assembly"/>
    <property type="evidence" value="ECO:0007669"/>
    <property type="project" value="TreeGrafter"/>
</dbReference>
<keyword evidence="1" id="KW-1133">Transmembrane helix</keyword>
<dbReference type="InterPro" id="IPR009724">
    <property type="entry name" value="TMEM70"/>
</dbReference>
<sequence>MNRILVASLKGKSQRQKGMWTGSLNNDISRRYSNNNHSHKNNDIVSDNKFKLLYEGPLGSTYRKLKGFSLASLGLASSMTPFFFLIDTSLPLNAKIILASTVLGTSGISTALVGWCGKPYVSRLWQSEDGATLEMETITLHLKRRFTTVYDWKTFLRESERPFAKWELVNEVEKKNVGDVQLPEEETVAETRDEKGRVIGRWIVQWKDGHIHNRKGICFGEGRITRFVI</sequence>
<reference evidence="2" key="1">
    <citation type="submission" date="2021-10" db="EMBL/GenBank/DDBJ databases">
        <title>De novo Genome Assembly of Clathrus columnatus (Basidiomycota, Fungi) Using Illumina and Nanopore Sequence Data.</title>
        <authorList>
            <person name="Ogiso-Tanaka E."/>
            <person name="Itagaki H."/>
            <person name="Hosoya T."/>
            <person name="Hosaka K."/>
        </authorList>
    </citation>
    <scope>NUCLEOTIDE SEQUENCE</scope>
    <source>
        <strain evidence="2">MO-923</strain>
    </source>
</reference>
<evidence type="ECO:0000256" key="1">
    <source>
        <dbReference type="SAM" id="Phobius"/>
    </source>
</evidence>
<evidence type="ECO:0000313" key="2">
    <source>
        <dbReference type="EMBL" id="GJJ08606.1"/>
    </source>
</evidence>
<protein>
    <submittedName>
        <fullName evidence="2">Uncharacterized protein</fullName>
    </submittedName>
</protein>
<gene>
    <name evidence="2" type="ORF">Clacol_002825</name>
</gene>
<comment type="caution">
    <text evidence="2">The sequence shown here is derived from an EMBL/GenBank/DDBJ whole genome shotgun (WGS) entry which is preliminary data.</text>
</comment>
<accession>A0AAV5A6H4</accession>
<dbReference type="PANTHER" id="PTHR13281:SF0">
    <property type="entry name" value="TRANSMEMBRANE PROTEIN 70, MITOCHONDRIAL"/>
    <property type="match status" value="1"/>
</dbReference>
<dbReference type="GO" id="GO:0031966">
    <property type="term" value="C:mitochondrial membrane"/>
    <property type="evidence" value="ECO:0007669"/>
    <property type="project" value="TreeGrafter"/>
</dbReference>
<keyword evidence="1" id="KW-0472">Membrane</keyword>
<organism evidence="2 3">
    <name type="scientific">Clathrus columnatus</name>
    <dbReference type="NCBI Taxonomy" id="1419009"/>
    <lineage>
        <taxon>Eukaryota</taxon>
        <taxon>Fungi</taxon>
        <taxon>Dikarya</taxon>
        <taxon>Basidiomycota</taxon>
        <taxon>Agaricomycotina</taxon>
        <taxon>Agaricomycetes</taxon>
        <taxon>Phallomycetidae</taxon>
        <taxon>Phallales</taxon>
        <taxon>Clathraceae</taxon>
        <taxon>Clathrus</taxon>
    </lineage>
</organism>
<keyword evidence="1" id="KW-0812">Transmembrane</keyword>
<name>A0AAV5A6H4_9AGAM</name>
<dbReference type="AlphaFoldDB" id="A0AAV5A6H4"/>